<dbReference type="GO" id="GO:0005506">
    <property type="term" value="F:iron ion binding"/>
    <property type="evidence" value="ECO:0007669"/>
    <property type="project" value="UniProtKB-ARBA"/>
</dbReference>
<dbReference type="RefSeq" id="WP_182296025.1">
    <property type="nucleotide sequence ID" value="NZ_CP059851.1"/>
</dbReference>
<sequence>MLTEAEREAFDRDGFFLRRGFAGTGEAMAAECITAIRADPPAAHAGEPAYATAEGLLVQPEAKPVAGAVNPEDHVSKLFNPHLFGATAAFSDDPRVGPMLSDLLGGADVDVFQSMFILKNPGAWGQPWHQDSHYFNFDQQPQIGLWLAISAATLDNGCLWVLPGSHRDRHLHAHAPDRRPGANHGYLEVEGLDERAAVPVTMEPGDLLVFDSYLLHKSSDNVADSRRAAMVWHYGRAGTRNLAPPAVAAMQARINIWKPVWRRAA</sequence>
<dbReference type="KEGG" id="sand:H3309_16075"/>
<evidence type="ECO:0000313" key="2">
    <source>
        <dbReference type="Proteomes" id="UP000515292"/>
    </source>
</evidence>
<dbReference type="Pfam" id="PF05721">
    <property type="entry name" value="PhyH"/>
    <property type="match status" value="1"/>
</dbReference>
<gene>
    <name evidence="1" type="ORF">H3309_16075</name>
</gene>
<evidence type="ECO:0000313" key="1">
    <source>
        <dbReference type="EMBL" id="QMW22792.1"/>
    </source>
</evidence>
<keyword evidence="2" id="KW-1185">Reference proteome</keyword>
<dbReference type="Proteomes" id="UP000515292">
    <property type="component" value="Chromosome"/>
</dbReference>
<dbReference type="SUPFAM" id="SSF51197">
    <property type="entry name" value="Clavaminate synthase-like"/>
    <property type="match status" value="1"/>
</dbReference>
<dbReference type="InterPro" id="IPR008775">
    <property type="entry name" value="Phytyl_CoA_dOase-like"/>
</dbReference>
<dbReference type="Gene3D" id="2.60.120.620">
    <property type="entry name" value="q2cbj1_9rhob like domain"/>
    <property type="match status" value="1"/>
</dbReference>
<dbReference type="EMBL" id="CP059851">
    <property type="protein sequence ID" value="QMW22792.1"/>
    <property type="molecule type" value="Genomic_DNA"/>
</dbReference>
<dbReference type="AlphaFoldDB" id="A0A7G5IHF0"/>
<accession>A0A7G5IHF0</accession>
<proteinExistence type="predicted"/>
<keyword evidence="1" id="KW-0560">Oxidoreductase</keyword>
<dbReference type="PANTHER" id="PTHR20883">
    <property type="entry name" value="PHYTANOYL-COA DIOXYGENASE DOMAIN CONTAINING 1"/>
    <property type="match status" value="1"/>
</dbReference>
<protein>
    <submittedName>
        <fullName evidence="1">Phytanoyl-CoA dioxygenase family protein</fullName>
    </submittedName>
</protein>
<dbReference type="PANTHER" id="PTHR20883:SF51">
    <property type="entry name" value="PHYTANOYL-COA HYDROXYLASE"/>
    <property type="match status" value="1"/>
</dbReference>
<keyword evidence="1" id="KW-0223">Dioxygenase</keyword>
<name>A0A7G5IHF0_9SPHN</name>
<dbReference type="GO" id="GO:0016706">
    <property type="term" value="F:2-oxoglutarate-dependent dioxygenase activity"/>
    <property type="evidence" value="ECO:0007669"/>
    <property type="project" value="UniProtKB-ARBA"/>
</dbReference>
<organism evidence="1 2">
    <name type="scientific">Sandaracinobacteroides saxicola</name>
    <dbReference type="NCBI Taxonomy" id="2759707"/>
    <lineage>
        <taxon>Bacteria</taxon>
        <taxon>Pseudomonadati</taxon>
        <taxon>Pseudomonadota</taxon>
        <taxon>Alphaproteobacteria</taxon>
        <taxon>Sphingomonadales</taxon>
        <taxon>Sphingosinicellaceae</taxon>
        <taxon>Sandaracinobacteroides</taxon>
    </lineage>
</organism>
<reference evidence="1 2" key="1">
    <citation type="submission" date="2020-07" db="EMBL/GenBank/DDBJ databases">
        <title>Complete genome sequence for Sandaracinobacter sp. M6.</title>
        <authorList>
            <person name="Tang Y."/>
            <person name="Liu Q."/>
            <person name="Guo Z."/>
            <person name="Lei P."/>
            <person name="Huang B."/>
        </authorList>
    </citation>
    <scope>NUCLEOTIDE SEQUENCE [LARGE SCALE GENOMIC DNA]</scope>
    <source>
        <strain evidence="1 2">M6</strain>
    </source>
</reference>